<dbReference type="InterPro" id="IPR006522">
    <property type="entry name" value="Phage_virion_morphogenesis"/>
</dbReference>
<protein>
    <submittedName>
        <fullName evidence="1">Phage virion morphogenesis family protein</fullName>
    </submittedName>
</protein>
<proteinExistence type="predicted"/>
<dbReference type="AlphaFoldDB" id="A0A1I7NC96"/>
<accession>A0A1I7NC96</accession>
<evidence type="ECO:0000313" key="2">
    <source>
        <dbReference type="Proteomes" id="UP000199537"/>
    </source>
</evidence>
<gene>
    <name evidence="1" type="ORF">SAMN05660895_1298</name>
</gene>
<name>A0A1I7NC96_9BACT</name>
<keyword evidence="2" id="KW-1185">Reference proteome</keyword>
<dbReference type="RefSeq" id="WP_177224136.1">
    <property type="nucleotide sequence ID" value="NZ_FPCJ01000001.1"/>
</dbReference>
<organism evidence="1 2">
    <name type="scientific">Thermoflavifilum thermophilum</name>
    <dbReference type="NCBI Taxonomy" id="1393122"/>
    <lineage>
        <taxon>Bacteria</taxon>
        <taxon>Pseudomonadati</taxon>
        <taxon>Bacteroidota</taxon>
        <taxon>Chitinophagia</taxon>
        <taxon>Chitinophagales</taxon>
        <taxon>Chitinophagaceae</taxon>
        <taxon>Thermoflavifilum</taxon>
    </lineage>
</organism>
<evidence type="ECO:0000313" key="1">
    <source>
        <dbReference type="EMBL" id="SFV32297.1"/>
    </source>
</evidence>
<sequence>MKTDAFINRVLGLIRQLPPIIGNEAVNFFKTNFRLQGWQGQTFEPWPKRKRETKRSLGKPILIQTGALERSIQVKQVSQNAVVVGTSSAIPYARIHNEGGTIVQAPRSETFIRNRYKRGVKKGKFQPGKIPGRGFTYGQRIIHIPRRQFMGDSPVLRAEIQKRIIQEVKQFIK</sequence>
<dbReference type="Proteomes" id="UP000199537">
    <property type="component" value="Unassembled WGS sequence"/>
</dbReference>
<dbReference type="EMBL" id="FPCJ01000001">
    <property type="protein sequence ID" value="SFV32297.1"/>
    <property type="molecule type" value="Genomic_DNA"/>
</dbReference>
<reference evidence="2" key="1">
    <citation type="submission" date="2016-10" db="EMBL/GenBank/DDBJ databases">
        <authorList>
            <person name="Varghese N."/>
            <person name="Submissions S."/>
        </authorList>
    </citation>
    <scope>NUCLEOTIDE SEQUENCE [LARGE SCALE GENOMIC DNA]</scope>
    <source>
        <strain evidence="2">DSM 14807</strain>
    </source>
</reference>
<dbReference type="Pfam" id="PF05069">
    <property type="entry name" value="Phage_tail_S"/>
    <property type="match status" value="1"/>
</dbReference>